<dbReference type="GO" id="GO:0006281">
    <property type="term" value="P:DNA repair"/>
    <property type="evidence" value="ECO:0007669"/>
    <property type="project" value="InterPro"/>
</dbReference>
<dbReference type="InterPro" id="IPR004026">
    <property type="entry name" value="Ada_DNA_repair_Zn-bd"/>
</dbReference>
<proteinExistence type="predicted"/>
<dbReference type="GO" id="GO:0006355">
    <property type="term" value="P:regulation of DNA-templated transcription"/>
    <property type="evidence" value="ECO:0007669"/>
    <property type="project" value="InterPro"/>
</dbReference>
<sequence>MIHHIKLGNTQEERRKVLRTMIRGGAVCLGGYKKAKIYGLLRCTSGMRMKAEHRVFFRDEEEAIKEGYRPCGHCLPEKYKLWKAGLAWAGNVQPHKN</sequence>
<evidence type="ECO:0000256" key="1">
    <source>
        <dbReference type="ARBA" id="ARBA00023159"/>
    </source>
</evidence>
<dbReference type="SUPFAM" id="SSF57884">
    <property type="entry name" value="Ada DNA repair protein, N-terminal domain (N-Ada 10)"/>
    <property type="match status" value="1"/>
</dbReference>
<dbReference type="Pfam" id="PF02805">
    <property type="entry name" value="Ada_Zn_binding"/>
    <property type="match status" value="1"/>
</dbReference>
<evidence type="ECO:0000313" key="4">
    <source>
        <dbReference type="Proteomes" id="UP000240971"/>
    </source>
</evidence>
<keyword evidence="4" id="KW-1185">Reference proteome</keyword>
<name>A0A2P8HEV0_CHINA</name>
<gene>
    <name evidence="3" type="ORF">CLV51_105120</name>
</gene>
<evidence type="ECO:0000313" key="3">
    <source>
        <dbReference type="EMBL" id="PSL44748.1"/>
    </source>
</evidence>
<dbReference type="Gene3D" id="3.40.10.10">
    <property type="entry name" value="DNA Methylphosphotriester Repair Domain"/>
    <property type="match status" value="1"/>
</dbReference>
<protein>
    <submittedName>
        <fullName evidence="3">Metal binding Ada-like protein</fullName>
    </submittedName>
</protein>
<keyword evidence="1" id="KW-0010">Activator</keyword>
<accession>A0A2P8HEV0</accession>
<dbReference type="EMBL" id="PYAW01000005">
    <property type="protein sequence ID" value="PSL44748.1"/>
    <property type="molecule type" value="Genomic_DNA"/>
</dbReference>
<organism evidence="3 4">
    <name type="scientific">Chitinophaga niastensis</name>
    <dbReference type="NCBI Taxonomy" id="536980"/>
    <lineage>
        <taxon>Bacteria</taxon>
        <taxon>Pseudomonadati</taxon>
        <taxon>Bacteroidota</taxon>
        <taxon>Chitinophagia</taxon>
        <taxon>Chitinophagales</taxon>
        <taxon>Chitinophagaceae</taxon>
        <taxon>Chitinophaga</taxon>
    </lineage>
</organism>
<dbReference type="OrthoDB" id="894286at2"/>
<dbReference type="GO" id="GO:0008168">
    <property type="term" value="F:methyltransferase activity"/>
    <property type="evidence" value="ECO:0007669"/>
    <property type="project" value="InterPro"/>
</dbReference>
<dbReference type="GO" id="GO:0003677">
    <property type="term" value="F:DNA binding"/>
    <property type="evidence" value="ECO:0007669"/>
    <property type="project" value="InterPro"/>
</dbReference>
<dbReference type="InterPro" id="IPR035451">
    <property type="entry name" value="Ada-like_dom_sf"/>
</dbReference>
<dbReference type="RefSeq" id="WP_106530415.1">
    <property type="nucleotide sequence ID" value="NZ_PYAW01000005.1"/>
</dbReference>
<dbReference type="AlphaFoldDB" id="A0A2P8HEV0"/>
<dbReference type="Proteomes" id="UP000240971">
    <property type="component" value="Unassembled WGS sequence"/>
</dbReference>
<evidence type="ECO:0000259" key="2">
    <source>
        <dbReference type="Pfam" id="PF02805"/>
    </source>
</evidence>
<feature type="domain" description="Ada DNA repair metal-binding" evidence="2">
    <location>
        <begin position="31"/>
        <end position="77"/>
    </location>
</feature>
<dbReference type="GO" id="GO:0008270">
    <property type="term" value="F:zinc ion binding"/>
    <property type="evidence" value="ECO:0007669"/>
    <property type="project" value="InterPro"/>
</dbReference>
<reference evidence="3 4" key="1">
    <citation type="submission" date="2018-03" db="EMBL/GenBank/DDBJ databases">
        <title>Genomic Encyclopedia of Archaeal and Bacterial Type Strains, Phase II (KMG-II): from individual species to whole genera.</title>
        <authorList>
            <person name="Goeker M."/>
        </authorList>
    </citation>
    <scope>NUCLEOTIDE SEQUENCE [LARGE SCALE GENOMIC DNA]</scope>
    <source>
        <strain evidence="3 4">DSM 24859</strain>
    </source>
</reference>
<comment type="caution">
    <text evidence="3">The sequence shown here is derived from an EMBL/GenBank/DDBJ whole genome shotgun (WGS) entry which is preliminary data.</text>
</comment>